<reference evidence="1 2" key="1">
    <citation type="submission" date="2015-01" db="EMBL/GenBank/DDBJ databases">
        <title>Genome sequence of the beneficial rhizobacterium Pseudomonas fluorescens 2-79.</title>
        <authorList>
            <person name="Thuermer A."/>
            <person name="Daniel R."/>
        </authorList>
    </citation>
    <scope>NUCLEOTIDE SEQUENCE [LARGE SCALE GENOMIC DNA]</scope>
    <source>
        <strain evidence="1 2">2-79</strain>
    </source>
</reference>
<name>A0A0D0TM18_PSEFL</name>
<comment type="caution">
    <text evidence="1">The sequence shown here is derived from an EMBL/GenBank/DDBJ whole genome shotgun (WGS) entry which is preliminary data.</text>
</comment>
<accession>A0A0D0TM18</accession>
<proteinExistence type="predicted"/>
<gene>
    <name evidence="1" type="ORF">PFLU3_25420</name>
</gene>
<dbReference type="PATRIC" id="fig|294.125.peg.2609"/>
<evidence type="ECO:0000313" key="1">
    <source>
        <dbReference type="EMBL" id="KIR21990.1"/>
    </source>
</evidence>
<dbReference type="AlphaFoldDB" id="A0A0D0TM18"/>
<dbReference type="EMBL" id="JXCQ01000018">
    <property type="protein sequence ID" value="KIR21990.1"/>
    <property type="molecule type" value="Genomic_DNA"/>
</dbReference>
<evidence type="ECO:0008006" key="3">
    <source>
        <dbReference type="Google" id="ProtNLM"/>
    </source>
</evidence>
<sequence length="225" mass="24889">MLRKSQIITIPALLGTIFLLTGCPPPAEFTQWQRTSTTVDGVKAAMAECGDPVGGSLTRYPINEEVIHFQCMQRLGFTRKDDFKFCEIMKDVPACVEERIGRPLSLSELEALPFGDDEGFYPIKPDSGRYESMQITWRKMGASPHFSVQLANDKEALPVMYACGYPKPLGSNLAVASIGRTAKAQRCMIDHGFEPKHEMTLVCLPYPQVTGCKNNAEAPISAINR</sequence>
<dbReference type="RefSeq" id="WP_043048838.1">
    <property type="nucleotide sequence ID" value="NZ_JXCQ01000018.1"/>
</dbReference>
<evidence type="ECO:0000313" key="2">
    <source>
        <dbReference type="Proteomes" id="UP000032210"/>
    </source>
</evidence>
<dbReference type="Proteomes" id="UP000032210">
    <property type="component" value="Unassembled WGS sequence"/>
</dbReference>
<organism evidence="1 2">
    <name type="scientific">Pseudomonas fluorescens</name>
    <dbReference type="NCBI Taxonomy" id="294"/>
    <lineage>
        <taxon>Bacteria</taxon>
        <taxon>Pseudomonadati</taxon>
        <taxon>Pseudomonadota</taxon>
        <taxon>Gammaproteobacteria</taxon>
        <taxon>Pseudomonadales</taxon>
        <taxon>Pseudomonadaceae</taxon>
        <taxon>Pseudomonas</taxon>
    </lineage>
</organism>
<dbReference type="PROSITE" id="PS51257">
    <property type="entry name" value="PROKAR_LIPOPROTEIN"/>
    <property type="match status" value="1"/>
</dbReference>
<protein>
    <recommendedName>
        <fullName evidence="3">Lipoprotein</fullName>
    </recommendedName>
</protein>